<dbReference type="Gene3D" id="2.60.60.30">
    <property type="entry name" value="sav2460 like domains"/>
    <property type="match status" value="1"/>
</dbReference>
<evidence type="ECO:0000313" key="4">
    <source>
        <dbReference type="Proteomes" id="UP000825701"/>
    </source>
</evidence>
<feature type="compositionally biased region" description="Basic and acidic residues" evidence="1">
    <location>
        <begin position="170"/>
        <end position="184"/>
    </location>
</feature>
<dbReference type="Proteomes" id="UP000825701">
    <property type="component" value="Chromosome"/>
</dbReference>
<dbReference type="Pfam" id="PF13365">
    <property type="entry name" value="Trypsin_2"/>
    <property type="match status" value="1"/>
</dbReference>
<dbReference type="PRINTS" id="PR00834">
    <property type="entry name" value="PROTEASES2C"/>
</dbReference>
<keyword evidence="4" id="KW-1185">Reference proteome</keyword>
<dbReference type="EMBL" id="CP081869">
    <property type="protein sequence ID" value="QZO00647.1"/>
    <property type="molecule type" value="Genomic_DNA"/>
</dbReference>
<dbReference type="KEGG" id="cmet:K6K41_02725"/>
<gene>
    <name evidence="3" type="ORF">K6K41_02725</name>
</gene>
<dbReference type="InterPro" id="IPR043504">
    <property type="entry name" value="Peptidase_S1_PA_chymotrypsin"/>
</dbReference>
<evidence type="ECO:0000313" key="3">
    <source>
        <dbReference type="EMBL" id="QZO00647.1"/>
    </source>
</evidence>
<organism evidence="3 4">
    <name type="scientific">Chenggangzhangella methanolivorans</name>
    <dbReference type="NCBI Taxonomy" id="1437009"/>
    <lineage>
        <taxon>Bacteria</taxon>
        <taxon>Pseudomonadati</taxon>
        <taxon>Pseudomonadota</taxon>
        <taxon>Alphaproteobacteria</taxon>
        <taxon>Hyphomicrobiales</taxon>
        <taxon>Methylopilaceae</taxon>
        <taxon>Chenggangzhangella</taxon>
    </lineage>
</organism>
<evidence type="ECO:0000256" key="1">
    <source>
        <dbReference type="SAM" id="MobiDB-lite"/>
    </source>
</evidence>
<dbReference type="PANTHER" id="PTHR43019:SF23">
    <property type="entry name" value="PROTEASE DO-LIKE 5, CHLOROPLASTIC"/>
    <property type="match status" value="1"/>
</dbReference>
<dbReference type="GO" id="GO:0006508">
    <property type="term" value="P:proteolysis"/>
    <property type="evidence" value="ECO:0007669"/>
    <property type="project" value="InterPro"/>
</dbReference>
<name>A0A9E6ULK3_9HYPH</name>
<dbReference type="InterPro" id="IPR009003">
    <property type="entry name" value="Peptidase_S1_PA"/>
</dbReference>
<accession>A0A9E6ULK3</accession>
<dbReference type="GO" id="GO:0004252">
    <property type="term" value="F:serine-type endopeptidase activity"/>
    <property type="evidence" value="ECO:0007669"/>
    <property type="project" value="InterPro"/>
</dbReference>
<dbReference type="InterPro" id="IPR003325">
    <property type="entry name" value="TerD"/>
</dbReference>
<feature type="region of interest" description="Disordered" evidence="1">
    <location>
        <begin position="159"/>
        <end position="195"/>
    </location>
</feature>
<reference evidence="3" key="1">
    <citation type="submission" date="2021-08" db="EMBL/GenBank/DDBJ databases">
        <authorList>
            <person name="Zhang H."/>
            <person name="Xu M."/>
            <person name="Yu Z."/>
            <person name="Yang L."/>
            <person name="Cai Y."/>
        </authorList>
    </citation>
    <scope>NUCLEOTIDE SEQUENCE</scope>
    <source>
        <strain evidence="3">CHL1</strain>
    </source>
</reference>
<dbReference type="RefSeq" id="WP_261403818.1">
    <property type="nucleotide sequence ID" value="NZ_CP081869.1"/>
</dbReference>
<dbReference type="PANTHER" id="PTHR43019">
    <property type="entry name" value="SERINE ENDOPROTEASE DEGS"/>
    <property type="match status" value="1"/>
</dbReference>
<dbReference type="InterPro" id="IPR001940">
    <property type="entry name" value="Peptidase_S1C"/>
</dbReference>
<dbReference type="Gene3D" id="2.40.10.10">
    <property type="entry name" value="Trypsin-like serine proteases"/>
    <property type="match status" value="2"/>
</dbReference>
<evidence type="ECO:0000259" key="2">
    <source>
        <dbReference type="Pfam" id="PF02342"/>
    </source>
</evidence>
<proteinExistence type="predicted"/>
<sequence length="395" mass="42227">MTKLQPGQNAPIARVGESVRLAFSAPRISVGYGIALVPLNASDVGMPGAFQSYGGESAWVRDEGATVTIDFAQVPASTNKLLVCLYSIRSARSLRDVPEIRLTAGEHEIALRGADFPHAYACAILAELYRRDNAWKIRARSDGLIDGIDALGRRYGVTLSDDGPNAPREFGFDQSDRRQQEQPRQDYGSPNGRPQWTGSGFSVARRLIVTNAHVVDEARVITVSGYDGTSRAKPVIVDRNNDVALIRTEQDLDGPPLPFRFRGGPGLGETVAVLGYPLAGLLSSGPQVTTGGISSLLGPQEDARQLQLSAAIQPGSSGGPLLDMRGRVIGVVVATLTNAQNVNFAVRASLAEALIEAAGEDCTRLDDPTPGTPALDLQSLVKTVRKSVWRLEIHQ</sequence>
<dbReference type="SUPFAM" id="SSF50494">
    <property type="entry name" value="Trypsin-like serine proteases"/>
    <property type="match status" value="1"/>
</dbReference>
<protein>
    <submittedName>
        <fullName evidence="3">Trypsin-like peptidase domain-containing protein</fullName>
    </submittedName>
</protein>
<feature type="domain" description="TerD" evidence="2">
    <location>
        <begin position="65"/>
        <end position="155"/>
    </location>
</feature>
<dbReference type="Pfam" id="PF02342">
    <property type="entry name" value="TerD"/>
    <property type="match status" value="1"/>
</dbReference>
<dbReference type="AlphaFoldDB" id="A0A9E6ULK3"/>